<evidence type="ECO:0000256" key="3">
    <source>
        <dbReference type="ARBA" id="ARBA00022525"/>
    </source>
</evidence>
<proteinExistence type="inferred from homology"/>
<dbReference type="HOGENOM" id="CLU_1578033_0_0_1"/>
<keyword evidence="8" id="KW-1185">Reference proteome</keyword>
<dbReference type="AlphaFoldDB" id="G3W0S2"/>
<comment type="subcellular location">
    <subcellularLocation>
        <location evidence="1">Secreted</location>
    </subcellularLocation>
</comment>
<dbReference type="GO" id="GO:0001530">
    <property type="term" value="F:lipopolysaccharide binding"/>
    <property type="evidence" value="ECO:0007669"/>
    <property type="project" value="TreeGrafter"/>
</dbReference>
<dbReference type="GO" id="GO:0045087">
    <property type="term" value="P:innate immune response"/>
    <property type="evidence" value="ECO:0007669"/>
    <property type="project" value="TreeGrafter"/>
</dbReference>
<dbReference type="RefSeq" id="XP_012398882.1">
    <property type="nucleotide sequence ID" value="XM_012543428.2"/>
</dbReference>
<evidence type="ECO:0000313" key="7">
    <source>
        <dbReference type="Ensembl" id="ENSSHAP00000009027.2"/>
    </source>
</evidence>
<dbReference type="PANTHER" id="PTHR10206:SF2">
    <property type="entry name" value="CATHELICIDIN ANTIMICROBIAL PEPTIDE"/>
    <property type="match status" value="1"/>
</dbReference>
<evidence type="ECO:0000256" key="1">
    <source>
        <dbReference type="ARBA" id="ARBA00004613"/>
    </source>
</evidence>
<dbReference type="GeneTree" id="ENSGT00390000000410"/>
<feature type="compositionally biased region" description="Pro residues" evidence="5">
    <location>
        <begin position="170"/>
        <end position="189"/>
    </location>
</feature>
<evidence type="ECO:0000256" key="2">
    <source>
        <dbReference type="ARBA" id="ARBA00005320"/>
    </source>
</evidence>
<dbReference type="Ensembl" id="ENSSHAT00000009102.2">
    <property type="protein sequence ID" value="ENSSHAP00000009027.2"/>
    <property type="gene ID" value="ENSSHAG00000007816.2"/>
</dbReference>
<reference evidence="7 8" key="1">
    <citation type="journal article" date="2011" name="Proc. Natl. Acad. Sci. U.S.A.">
        <title>Genetic diversity and population structure of the endangered marsupial Sarcophilus harrisii (Tasmanian devil).</title>
        <authorList>
            <person name="Miller W."/>
            <person name="Hayes V.M."/>
            <person name="Ratan A."/>
            <person name="Petersen D.C."/>
            <person name="Wittekindt N.E."/>
            <person name="Miller J."/>
            <person name="Walenz B."/>
            <person name="Knight J."/>
            <person name="Qi J."/>
            <person name="Zhao F."/>
            <person name="Wang Q."/>
            <person name="Bedoya-Reina O.C."/>
            <person name="Katiyar N."/>
            <person name="Tomsho L.P."/>
            <person name="Kasson L.M."/>
            <person name="Hardie R.A."/>
            <person name="Woodbridge P."/>
            <person name="Tindall E.A."/>
            <person name="Bertelsen M.F."/>
            <person name="Dixon D."/>
            <person name="Pyecroft S."/>
            <person name="Helgen K.M."/>
            <person name="Lesk A.M."/>
            <person name="Pringle T.H."/>
            <person name="Patterson N."/>
            <person name="Zhang Y."/>
            <person name="Kreiss A."/>
            <person name="Woods G.M."/>
            <person name="Jones M.E."/>
            <person name="Schuster S.C."/>
        </authorList>
    </citation>
    <scope>NUCLEOTIDE SEQUENCE [LARGE SCALE GENOMIC DNA]</scope>
</reference>
<keyword evidence="4" id="KW-1015">Disulfide bond</keyword>
<dbReference type="InterPro" id="IPR046350">
    <property type="entry name" value="Cystatin_sf"/>
</dbReference>
<dbReference type="GO" id="GO:0005615">
    <property type="term" value="C:extracellular space"/>
    <property type="evidence" value="ECO:0007669"/>
    <property type="project" value="TreeGrafter"/>
</dbReference>
<evidence type="ECO:0000256" key="4">
    <source>
        <dbReference type="ARBA" id="ARBA00023157"/>
    </source>
</evidence>
<dbReference type="Gene3D" id="3.10.450.10">
    <property type="match status" value="1"/>
</dbReference>
<evidence type="ECO:0000313" key="8">
    <source>
        <dbReference type="Proteomes" id="UP000007648"/>
    </source>
</evidence>
<accession>G3W0S2</accession>
<evidence type="ECO:0000256" key="5">
    <source>
        <dbReference type="SAM" id="MobiDB-lite"/>
    </source>
</evidence>
<keyword evidence="6" id="KW-0732">Signal</keyword>
<dbReference type="FunFam" id="3.10.450.10:FF:000003">
    <property type="entry name" value="Cathelicidin antimicrobial peptide"/>
    <property type="match status" value="1"/>
</dbReference>
<organism evidence="7 8">
    <name type="scientific">Sarcophilus harrisii</name>
    <name type="common">Tasmanian devil</name>
    <name type="synonym">Sarcophilus laniarius</name>
    <dbReference type="NCBI Taxonomy" id="9305"/>
    <lineage>
        <taxon>Eukaryota</taxon>
        <taxon>Metazoa</taxon>
        <taxon>Chordata</taxon>
        <taxon>Craniata</taxon>
        <taxon>Vertebrata</taxon>
        <taxon>Euteleostomi</taxon>
        <taxon>Mammalia</taxon>
        <taxon>Metatheria</taxon>
        <taxon>Dasyuromorphia</taxon>
        <taxon>Dasyuridae</taxon>
        <taxon>Sarcophilus</taxon>
    </lineage>
</organism>
<dbReference type="Pfam" id="PF00666">
    <property type="entry name" value="Cathelicidins"/>
    <property type="match status" value="1"/>
</dbReference>
<feature type="signal peptide" evidence="6">
    <location>
        <begin position="1"/>
        <end position="22"/>
    </location>
</feature>
<protein>
    <submittedName>
        <fullName evidence="7">Uncharacterized protein</fullName>
    </submittedName>
</protein>
<dbReference type="KEGG" id="shr:105749564"/>
<dbReference type="OrthoDB" id="9451628at2759"/>
<dbReference type="GO" id="GO:0050829">
    <property type="term" value="P:defense response to Gram-negative bacterium"/>
    <property type="evidence" value="ECO:0007669"/>
    <property type="project" value="TreeGrafter"/>
</dbReference>
<dbReference type="SUPFAM" id="SSF54403">
    <property type="entry name" value="Cystatin/monellin"/>
    <property type="match status" value="1"/>
</dbReference>
<dbReference type="InterPro" id="IPR001894">
    <property type="entry name" value="Cathelicidin-like"/>
</dbReference>
<dbReference type="GeneID" id="105749564"/>
<name>G3W0S2_SARHA</name>
<dbReference type="STRING" id="9305.ENSSHAP00000009027"/>
<gene>
    <name evidence="7" type="primary">LOC105749564</name>
</gene>
<reference evidence="7" key="2">
    <citation type="submission" date="2025-08" db="UniProtKB">
        <authorList>
            <consortium name="Ensembl"/>
        </authorList>
    </citation>
    <scope>IDENTIFICATION</scope>
</reference>
<feature type="region of interest" description="Disordered" evidence="5">
    <location>
        <begin position="122"/>
        <end position="199"/>
    </location>
</feature>
<dbReference type="Proteomes" id="UP000007648">
    <property type="component" value="Unassembled WGS sequence"/>
</dbReference>
<reference evidence="7" key="3">
    <citation type="submission" date="2025-09" db="UniProtKB">
        <authorList>
            <consortium name="Ensembl"/>
        </authorList>
    </citation>
    <scope>IDENTIFICATION</scope>
</reference>
<feature type="compositionally biased region" description="Low complexity" evidence="5">
    <location>
        <begin position="190"/>
        <end position="199"/>
    </location>
</feature>
<dbReference type="PANTHER" id="PTHR10206">
    <property type="entry name" value="CATHELICIDIN"/>
    <property type="match status" value="1"/>
</dbReference>
<keyword evidence="3" id="KW-0964">Secreted</keyword>
<dbReference type="eggNOG" id="ENOG502TE67">
    <property type="taxonomic scope" value="Eukaryota"/>
</dbReference>
<dbReference type="GO" id="GO:0061844">
    <property type="term" value="P:antimicrobial humoral immune response mediated by antimicrobial peptide"/>
    <property type="evidence" value="ECO:0007669"/>
    <property type="project" value="TreeGrafter"/>
</dbReference>
<dbReference type="InParanoid" id="G3W0S2"/>
<sequence>MGSLRRNLLILCVAVTIATLSAHPRKRLNDQQTISLLLDKYNKLSDDNFLYRVLEVRPRSDQTERRILHFTIQETRCLKSENQNPDQCEFRENGLVRDCAGQISSARNQRVFLLSCNTVAGQQDQGSPTAESDGDASTILEDPGKIRERRDIGEEPVGLLAARGIRRPYLPRPRPRPNIPRPRPRPIIPFRPFRPGRSV</sequence>
<evidence type="ECO:0000256" key="6">
    <source>
        <dbReference type="SAM" id="SignalP"/>
    </source>
</evidence>
<feature type="chain" id="PRO_5029610358" evidence="6">
    <location>
        <begin position="23"/>
        <end position="199"/>
    </location>
</feature>
<comment type="similarity">
    <text evidence="2">Belongs to the cathelicidin family.</text>
</comment>
<feature type="compositionally biased region" description="Basic and acidic residues" evidence="5">
    <location>
        <begin position="142"/>
        <end position="153"/>
    </location>
</feature>
<dbReference type="GO" id="GO:0050830">
    <property type="term" value="P:defense response to Gram-positive bacterium"/>
    <property type="evidence" value="ECO:0007669"/>
    <property type="project" value="TreeGrafter"/>
</dbReference>